<accession>A0A397UYP6</accession>
<keyword evidence="2" id="KW-1185">Reference proteome</keyword>
<gene>
    <name evidence="1" type="ORF">C2G38_2199984</name>
</gene>
<name>A0A397UYP6_9GLOM</name>
<evidence type="ECO:0000313" key="1">
    <source>
        <dbReference type="EMBL" id="RIB12683.1"/>
    </source>
</evidence>
<reference evidence="1 2" key="1">
    <citation type="submission" date="2018-06" db="EMBL/GenBank/DDBJ databases">
        <title>Comparative genomics reveals the genomic features of Rhizophagus irregularis, R. cerebriforme, R. diaphanum and Gigaspora rosea, and their symbiotic lifestyle signature.</title>
        <authorList>
            <person name="Morin E."/>
            <person name="San Clemente H."/>
            <person name="Chen E.C.H."/>
            <person name="De La Providencia I."/>
            <person name="Hainaut M."/>
            <person name="Kuo A."/>
            <person name="Kohler A."/>
            <person name="Murat C."/>
            <person name="Tang N."/>
            <person name="Roy S."/>
            <person name="Loubradou J."/>
            <person name="Henrissat B."/>
            <person name="Grigoriev I.V."/>
            <person name="Corradi N."/>
            <person name="Roux C."/>
            <person name="Martin F.M."/>
        </authorList>
    </citation>
    <scope>NUCLEOTIDE SEQUENCE [LARGE SCALE GENOMIC DNA]</scope>
    <source>
        <strain evidence="1 2">DAOM 194757</strain>
    </source>
</reference>
<organism evidence="1 2">
    <name type="scientific">Gigaspora rosea</name>
    <dbReference type="NCBI Taxonomy" id="44941"/>
    <lineage>
        <taxon>Eukaryota</taxon>
        <taxon>Fungi</taxon>
        <taxon>Fungi incertae sedis</taxon>
        <taxon>Mucoromycota</taxon>
        <taxon>Glomeromycotina</taxon>
        <taxon>Glomeromycetes</taxon>
        <taxon>Diversisporales</taxon>
        <taxon>Gigasporaceae</taxon>
        <taxon>Gigaspora</taxon>
    </lineage>
</organism>
<proteinExistence type="predicted"/>
<protein>
    <submittedName>
        <fullName evidence="1">Uncharacterized protein</fullName>
    </submittedName>
</protein>
<evidence type="ECO:0000313" key="2">
    <source>
        <dbReference type="Proteomes" id="UP000266673"/>
    </source>
</evidence>
<dbReference type="Proteomes" id="UP000266673">
    <property type="component" value="Unassembled WGS sequence"/>
</dbReference>
<comment type="caution">
    <text evidence="1">The sequence shown here is derived from an EMBL/GenBank/DDBJ whole genome shotgun (WGS) entry which is preliminary data.</text>
</comment>
<dbReference type="EMBL" id="QKWP01000999">
    <property type="protein sequence ID" value="RIB12683.1"/>
    <property type="molecule type" value="Genomic_DNA"/>
</dbReference>
<sequence>MNSLQFEENELSSINLSYNTKIIKIFDENSSDEEGKELALKIYEGQTFQT</sequence>
<dbReference type="AlphaFoldDB" id="A0A397UYP6"/>